<evidence type="ECO:0000256" key="1">
    <source>
        <dbReference type="ARBA" id="ARBA00004141"/>
    </source>
</evidence>
<keyword evidence="3" id="KW-0813">Transport</keyword>
<dbReference type="InterPro" id="IPR013057">
    <property type="entry name" value="AA_transpt_TM"/>
</dbReference>
<evidence type="ECO:0000313" key="8">
    <source>
        <dbReference type="EMBL" id="KAG0491645.1"/>
    </source>
</evidence>
<dbReference type="AlphaFoldDB" id="A0A835RG39"/>
<proteinExistence type="predicted"/>
<evidence type="ECO:0000259" key="7">
    <source>
        <dbReference type="Pfam" id="PF01490"/>
    </source>
</evidence>
<comment type="subcellular location">
    <subcellularLocation>
        <location evidence="1">Membrane</location>
        <topology evidence="1">Multi-pass membrane protein</topology>
    </subcellularLocation>
</comment>
<dbReference type="PANTHER" id="PTHR22950:SF698">
    <property type="entry name" value="AMINO ACID TRANSPORTER TRANSMEMBRANE DOMAIN-CONTAINING PROTEIN"/>
    <property type="match status" value="1"/>
</dbReference>
<keyword evidence="5 6" id="KW-0472">Membrane</keyword>
<dbReference type="Proteomes" id="UP000639772">
    <property type="component" value="Unassembled WGS sequence"/>
</dbReference>
<dbReference type="Proteomes" id="UP000636800">
    <property type="component" value="Chromosome 2"/>
</dbReference>
<accession>A0A835RG39</accession>
<evidence type="ECO:0000256" key="2">
    <source>
        <dbReference type="ARBA" id="ARBA00022692"/>
    </source>
</evidence>
<keyword evidence="3" id="KW-0029">Amino-acid transport</keyword>
<evidence type="ECO:0000256" key="6">
    <source>
        <dbReference type="SAM" id="Phobius"/>
    </source>
</evidence>
<name>A0A835RG39_VANPL</name>
<feature type="transmembrane region" description="Helical" evidence="6">
    <location>
        <begin position="123"/>
        <end position="142"/>
    </location>
</feature>
<sequence>MYNEESFLPLHLCECPHLVLASFGRNSVASKMKPRTTFFQTLLNAVNAISGYGLLAMPYAVAQGGWLSLGPLLLIAAIWIYMALLLQRCMDSNPMVESYAYIVQLAFGSRGRILAALLANSELYLVVIGLLLFGGENLAGLFPK</sequence>
<reference evidence="10 11" key="1">
    <citation type="journal article" date="2020" name="Nat. Food">
        <title>A phased Vanilla planifolia genome enables genetic improvement of flavour and production.</title>
        <authorList>
            <person name="Hasing T."/>
            <person name="Tang H."/>
            <person name="Brym M."/>
            <person name="Khazi F."/>
            <person name="Huang T."/>
            <person name="Chambers A.H."/>
        </authorList>
    </citation>
    <scope>NUCLEOTIDE SEQUENCE [LARGE SCALE GENOMIC DNA]</scope>
    <source>
        <tissue evidence="8">Leaf</tissue>
    </source>
</reference>
<keyword evidence="2 6" id="KW-0812">Transmembrane</keyword>
<gene>
    <name evidence="9" type="ORF">HPP92_004698</name>
    <name evidence="8" type="ORF">HPP92_005043</name>
</gene>
<evidence type="ECO:0000313" key="10">
    <source>
        <dbReference type="Proteomes" id="UP000636800"/>
    </source>
</evidence>
<dbReference type="EMBL" id="JADCNL010000002">
    <property type="protein sequence ID" value="KAG0491645.1"/>
    <property type="molecule type" value="Genomic_DNA"/>
</dbReference>
<feature type="domain" description="Amino acid transporter transmembrane" evidence="7">
    <location>
        <begin position="35"/>
        <end position="143"/>
    </location>
</feature>
<dbReference type="GO" id="GO:0005774">
    <property type="term" value="C:vacuolar membrane"/>
    <property type="evidence" value="ECO:0007669"/>
    <property type="project" value="TreeGrafter"/>
</dbReference>
<feature type="transmembrane region" description="Helical" evidence="6">
    <location>
        <begin position="66"/>
        <end position="86"/>
    </location>
</feature>
<dbReference type="PANTHER" id="PTHR22950">
    <property type="entry name" value="AMINO ACID TRANSPORTER"/>
    <property type="match status" value="1"/>
</dbReference>
<keyword evidence="10" id="KW-1185">Reference proteome</keyword>
<comment type="caution">
    <text evidence="8">The sequence shown here is derived from an EMBL/GenBank/DDBJ whole genome shotgun (WGS) entry which is preliminary data.</text>
</comment>
<dbReference type="EMBL" id="JADCNM010000002">
    <property type="protein sequence ID" value="KAG0493704.1"/>
    <property type="molecule type" value="Genomic_DNA"/>
</dbReference>
<keyword evidence="4 6" id="KW-1133">Transmembrane helix</keyword>
<feature type="transmembrane region" description="Helical" evidence="6">
    <location>
        <begin position="41"/>
        <end position="60"/>
    </location>
</feature>
<dbReference type="OrthoDB" id="655540at2759"/>
<dbReference type="GO" id="GO:0015179">
    <property type="term" value="F:L-amino acid transmembrane transporter activity"/>
    <property type="evidence" value="ECO:0007669"/>
    <property type="project" value="TreeGrafter"/>
</dbReference>
<protein>
    <recommendedName>
        <fullName evidence="7">Amino acid transporter transmembrane domain-containing protein</fullName>
    </recommendedName>
</protein>
<organism evidence="8 10">
    <name type="scientific">Vanilla planifolia</name>
    <name type="common">Vanilla</name>
    <dbReference type="NCBI Taxonomy" id="51239"/>
    <lineage>
        <taxon>Eukaryota</taxon>
        <taxon>Viridiplantae</taxon>
        <taxon>Streptophyta</taxon>
        <taxon>Embryophyta</taxon>
        <taxon>Tracheophyta</taxon>
        <taxon>Spermatophyta</taxon>
        <taxon>Magnoliopsida</taxon>
        <taxon>Liliopsida</taxon>
        <taxon>Asparagales</taxon>
        <taxon>Orchidaceae</taxon>
        <taxon>Vanilloideae</taxon>
        <taxon>Vanilleae</taxon>
        <taxon>Vanilla</taxon>
    </lineage>
</organism>
<evidence type="ECO:0000313" key="9">
    <source>
        <dbReference type="EMBL" id="KAG0493704.1"/>
    </source>
</evidence>
<evidence type="ECO:0000256" key="3">
    <source>
        <dbReference type="ARBA" id="ARBA00022970"/>
    </source>
</evidence>
<evidence type="ECO:0000256" key="4">
    <source>
        <dbReference type="ARBA" id="ARBA00022989"/>
    </source>
</evidence>
<evidence type="ECO:0000256" key="5">
    <source>
        <dbReference type="ARBA" id="ARBA00023136"/>
    </source>
</evidence>
<evidence type="ECO:0000313" key="11">
    <source>
        <dbReference type="Proteomes" id="UP000639772"/>
    </source>
</evidence>
<dbReference type="Pfam" id="PF01490">
    <property type="entry name" value="Aa_trans"/>
    <property type="match status" value="1"/>
</dbReference>